<dbReference type="Gene3D" id="3.40.50.300">
    <property type="entry name" value="P-loop containing nucleotide triphosphate hydrolases"/>
    <property type="match status" value="1"/>
</dbReference>
<evidence type="ECO:0000256" key="2">
    <source>
        <dbReference type="SAM" id="Coils"/>
    </source>
</evidence>
<evidence type="ECO:0000256" key="1">
    <source>
        <dbReference type="ARBA" id="ARBA00023054"/>
    </source>
</evidence>
<gene>
    <name evidence="4" type="ORF">H6F41_13260</name>
</gene>
<name>A0ABR7ZYU9_9CYAN</name>
<feature type="coiled-coil region" evidence="2">
    <location>
        <begin position="234"/>
        <end position="375"/>
    </location>
</feature>
<evidence type="ECO:0000313" key="4">
    <source>
        <dbReference type="EMBL" id="MBD2189107.1"/>
    </source>
</evidence>
<dbReference type="EMBL" id="JACJQB010000029">
    <property type="protein sequence ID" value="MBD2189107.1"/>
    <property type="molecule type" value="Genomic_DNA"/>
</dbReference>
<proteinExistence type="predicted"/>
<feature type="coiled-coil region" evidence="2">
    <location>
        <begin position="786"/>
        <end position="820"/>
    </location>
</feature>
<organism evidence="4 5">
    <name type="scientific">Pseudanabaena mucicola FACHB-723</name>
    <dbReference type="NCBI Taxonomy" id="2692860"/>
    <lineage>
        <taxon>Bacteria</taxon>
        <taxon>Bacillati</taxon>
        <taxon>Cyanobacteriota</taxon>
        <taxon>Cyanophyceae</taxon>
        <taxon>Pseudanabaenales</taxon>
        <taxon>Pseudanabaenaceae</taxon>
        <taxon>Pseudanabaena</taxon>
    </lineage>
</organism>
<reference evidence="4 5" key="1">
    <citation type="journal article" date="2020" name="ISME J.">
        <title>Comparative genomics reveals insights into cyanobacterial evolution and habitat adaptation.</title>
        <authorList>
            <person name="Chen M.Y."/>
            <person name="Teng W.K."/>
            <person name="Zhao L."/>
            <person name="Hu C.X."/>
            <person name="Zhou Y.K."/>
            <person name="Han B.P."/>
            <person name="Song L.R."/>
            <person name="Shu W.S."/>
        </authorList>
    </citation>
    <scope>NUCLEOTIDE SEQUENCE [LARGE SCALE GENOMIC DNA]</scope>
    <source>
        <strain evidence="4 5">FACHB-723</strain>
    </source>
</reference>
<comment type="caution">
    <text evidence="4">The sequence shown here is derived from an EMBL/GenBank/DDBJ whole genome shotgun (WGS) entry which is preliminary data.</text>
</comment>
<dbReference type="SUPFAM" id="SSF52540">
    <property type="entry name" value="P-loop containing nucleoside triphosphate hydrolases"/>
    <property type="match status" value="1"/>
</dbReference>
<protein>
    <submittedName>
        <fullName evidence="4">AAA family ATPase</fullName>
    </submittedName>
</protein>
<dbReference type="PANTHER" id="PTHR32083">
    <property type="entry name" value="CILIA AND FLAGELLA-ASSOCIATED PROTEIN 58-RELATED"/>
    <property type="match status" value="1"/>
</dbReference>
<keyword evidence="5" id="KW-1185">Reference proteome</keyword>
<evidence type="ECO:0000313" key="5">
    <source>
        <dbReference type="Proteomes" id="UP000642094"/>
    </source>
</evidence>
<feature type="coiled-coil region" evidence="2">
    <location>
        <begin position="847"/>
        <end position="900"/>
    </location>
</feature>
<dbReference type="CDD" id="cd00267">
    <property type="entry name" value="ABC_ATPase"/>
    <property type="match status" value="1"/>
</dbReference>
<feature type="coiled-coil region" evidence="2">
    <location>
        <begin position="404"/>
        <end position="452"/>
    </location>
</feature>
<dbReference type="Gene3D" id="3.40.1140.10">
    <property type="match status" value="1"/>
</dbReference>
<feature type="coiled-coil region" evidence="2">
    <location>
        <begin position="631"/>
        <end position="748"/>
    </location>
</feature>
<dbReference type="RefSeq" id="WP_190403943.1">
    <property type="nucleotide sequence ID" value="NZ_JACJQB010000029.1"/>
</dbReference>
<sequence length="1117" mass="129928">MQTSLIEQFDNTSIPTAGFRLQRFEVLNWGTFDQRPWVIDLKGEIGLLTGANGSGKSTLVDGLLTLLVPNRKRNYNQASSSTGKKEREEKSYVQGAYGRTRSEDSYGSKPKILRDKGTISVLLAYFSDRASKQDVTLAEVLWMENTSVRKFFVIADAELAIATHFSQSKNIADLKKYLKANNIEIFDEFSKYSQQFRKRFGFQSEKALDLFNQTVSIKEIGGLNDFVRNHMLEKTDVQTKIRELQESYENLTVSHTAIQKARKQLDALQPITDEAEKYTKFKNEVANLQKLLSIAPAFFAAKKFNLLTQELQAIAQKLTQLQAQRNQSDLRLANLRQDEKTLDFTIKQDTVGQRLQELTREIELSQQEVNRRKKKSEEYNRLTQKLNFPEYSDFDTFHSSRTQGEALKQEIDAVLQTLEAQRDEQKLLQADLQKHKNELEKELQSLRSRKSQIPTNSLDIRDRLAHALNLDSDNLPFIGELLQVRPEAQEWEGAIERLLRNFGLCVLVDDANYQKVNTYVNRTNLRGRLIYYRVTSIVANPMQRAFDPQQIPHKLEIKQENKIFAQWLRDQLGKQFNYVCCDTEEQFQHETRAITQNGLIKHGGEKHEKNDRFAIGDRGQYILGWSNISKINALEAELQQINQKIAQINKQVQLLETQRKQKQEQVSRLQDFMRFVDFAEVDWRSVEAERLNLQKQKQELEASSDQLKRLEAQLKTTQKEILQVEQEKEQLIREIQTLENRQDVYKKDQSQCEMKSQSVLSSELEAFEKYLAKRLREYSMILETISKDENSLKDEFQQKLRQQEQRVSESSNRIEKSMANFVKDFPETTSEMGATLDFLGEYQKLKAQIEQDDLPQHEQRFKQLMNEKVIISISMFKSALEKQEEEIEQAIDELNKSLQTINYTDSTYIKLCCDTSRSREIRDFKEDLKICLGNVARQTAEDNEERFQNIQTRLIERFKAEDRWTSLVTDVRNWLEFSVSERYISDNAEKEHHTDSSGKSGGQKVKLAYTILASAIAYQFGLNQSTGKSRSFRFVVIDEAFSKSDDSNARYAMQLFKNLDLQLLVVTPKDKINVIESYISTIHFVDNKSEGNYSRILPITIEEYQEKRQLALTSKHD</sequence>
<dbReference type="PANTHER" id="PTHR32083:SF48">
    <property type="entry name" value="TRANS-GOLGI NETWORK-LOCALIZED SYP41-INTERACTING PROTEIN 1"/>
    <property type="match status" value="1"/>
</dbReference>
<dbReference type="Pfam" id="PF13555">
    <property type="entry name" value="AAA_29"/>
    <property type="match status" value="1"/>
</dbReference>
<dbReference type="InterPro" id="IPR027417">
    <property type="entry name" value="P-loop_NTPase"/>
</dbReference>
<keyword evidence="1 2" id="KW-0175">Coiled coil</keyword>
<dbReference type="Proteomes" id="UP000642094">
    <property type="component" value="Unassembled WGS sequence"/>
</dbReference>
<accession>A0ABR7ZYU9</accession>
<dbReference type="Pfam" id="PF13558">
    <property type="entry name" value="SbcC_Walker_B"/>
    <property type="match status" value="1"/>
</dbReference>
<evidence type="ECO:0000256" key="3">
    <source>
        <dbReference type="SAM" id="MobiDB-lite"/>
    </source>
</evidence>
<feature type="region of interest" description="Disordered" evidence="3">
    <location>
        <begin position="75"/>
        <end position="94"/>
    </location>
</feature>